<evidence type="ECO:0000256" key="1">
    <source>
        <dbReference type="ARBA" id="ARBA00023015"/>
    </source>
</evidence>
<dbReference type="GO" id="GO:0003700">
    <property type="term" value="F:DNA-binding transcription factor activity"/>
    <property type="evidence" value="ECO:0007669"/>
    <property type="project" value="InterPro"/>
</dbReference>
<evidence type="ECO:0000259" key="4">
    <source>
        <dbReference type="SMART" id="SM00418"/>
    </source>
</evidence>
<dbReference type="Gene3D" id="1.10.10.10">
    <property type="entry name" value="Winged helix-like DNA-binding domain superfamily/Winged helix DNA-binding domain"/>
    <property type="match status" value="1"/>
</dbReference>
<evidence type="ECO:0000313" key="6">
    <source>
        <dbReference type="Proteomes" id="UP000094960"/>
    </source>
</evidence>
<dbReference type="InterPro" id="IPR036388">
    <property type="entry name" value="WH-like_DNA-bd_sf"/>
</dbReference>
<keyword evidence="3" id="KW-0804">Transcription</keyword>
<feature type="domain" description="HTH arsR-type" evidence="4">
    <location>
        <begin position="245"/>
        <end position="315"/>
    </location>
</feature>
<dbReference type="AlphaFoldDB" id="A0A1D7YMJ5"/>
<evidence type="ECO:0000256" key="3">
    <source>
        <dbReference type="ARBA" id="ARBA00023163"/>
    </source>
</evidence>
<gene>
    <name evidence="5" type="ORF">BFF78_01960</name>
</gene>
<keyword evidence="6" id="KW-1185">Reference proteome</keyword>
<dbReference type="Pfam" id="PF01022">
    <property type="entry name" value="HTH_5"/>
    <property type="match status" value="1"/>
</dbReference>
<dbReference type="InterPro" id="IPR051011">
    <property type="entry name" value="Metal_resp_trans_reg"/>
</dbReference>
<sequence length="319" mass="34237">MLRIHFAPDDFAKVSLAPRPAPLQELNLALATMCGPDGDLLHGPWRRKALRTLPKAAHPLADLVPAGRAPIFLDVMADSLPEALEQVRSAPAPVVRAELERVYAPVRMPAPAWIHDLRRGDSQARQLIHSAQHAAFEALLGPVWAQVQDLHHVEFVRRAVQLAQGGVGSVLSGLVPGARLRGSVWELPGMPRDVHLGGRGLLLLPTFHWSKGPMVSDLPDTPVAVTYPVGPGLPPQPDGSTGFQALAKVIGNTRAELLHLLAEERTTTELARRLRVSAPTVSAHTAALRGAGLISTERVGKAVLHRRTALGTLLLGQNP</sequence>
<proteinExistence type="predicted"/>
<dbReference type="PANTHER" id="PTHR43132">
    <property type="entry name" value="ARSENICAL RESISTANCE OPERON REPRESSOR ARSR-RELATED"/>
    <property type="match status" value="1"/>
</dbReference>
<dbReference type="KEGG" id="spun:BFF78_01960"/>
<dbReference type="InterPro" id="IPR011991">
    <property type="entry name" value="ArsR-like_HTH"/>
</dbReference>
<dbReference type="CDD" id="cd00090">
    <property type="entry name" value="HTH_ARSR"/>
    <property type="match status" value="1"/>
</dbReference>
<keyword evidence="2" id="KW-0238">DNA-binding</keyword>
<organism evidence="5 6">
    <name type="scientific">Streptomyces fodineus</name>
    <dbReference type="NCBI Taxonomy" id="1904616"/>
    <lineage>
        <taxon>Bacteria</taxon>
        <taxon>Bacillati</taxon>
        <taxon>Actinomycetota</taxon>
        <taxon>Actinomycetes</taxon>
        <taxon>Kitasatosporales</taxon>
        <taxon>Streptomycetaceae</taxon>
        <taxon>Streptomyces</taxon>
    </lineage>
</organism>
<dbReference type="GO" id="GO:0003677">
    <property type="term" value="F:DNA binding"/>
    <property type="evidence" value="ECO:0007669"/>
    <property type="project" value="UniProtKB-KW"/>
</dbReference>
<dbReference type="EMBL" id="CP017248">
    <property type="protein sequence ID" value="AOR36813.1"/>
    <property type="molecule type" value="Genomic_DNA"/>
</dbReference>
<dbReference type="PANTHER" id="PTHR43132:SF8">
    <property type="entry name" value="HTH-TYPE TRANSCRIPTIONAL REGULATOR KMTR"/>
    <property type="match status" value="1"/>
</dbReference>
<evidence type="ECO:0000313" key="5">
    <source>
        <dbReference type="EMBL" id="AOR36813.1"/>
    </source>
</evidence>
<dbReference type="InterPro" id="IPR001845">
    <property type="entry name" value="HTH_ArsR_DNA-bd_dom"/>
</dbReference>
<accession>A0A1D7YMJ5</accession>
<reference evidence="6" key="1">
    <citation type="submission" date="2016-09" db="EMBL/GenBank/DDBJ databases">
        <title>Streptomyces puniciscabiei strain:TW1S1 Genome sequencing and assembly.</title>
        <authorList>
            <person name="Kim M.-K."/>
            <person name="Kim S.B."/>
        </authorList>
    </citation>
    <scope>NUCLEOTIDE SEQUENCE [LARGE SCALE GENOMIC DNA]</scope>
    <source>
        <strain evidence="6">TW1S1</strain>
    </source>
</reference>
<dbReference type="SMART" id="SM00418">
    <property type="entry name" value="HTH_ARSR"/>
    <property type="match status" value="1"/>
</dbReference>
<protein>
    <submittedName>
        <fullName evidence="5">Transcriptional regulator</fullName>
    </submittedName>
</protein>
<keyword evidence="1" id="KW-0805">Transcription regulation</keyword>
<dbReference type="InterPro" id="IPR036390">
    <property type="entry name" value="WH_DNA-bd_sf"/>
</dbReference>
<dbReference type="Proteomes" id="UP000094960">
    <property type="component" value="Chromosome"/>
</dbReference>
<dbReference type="SUPFAM" id="SSF46785">
    <property type="entry name" value="Winged helix' DNA-binding domain"/>
    <property type="match status" value="1"/>
</dbReference>
<evidence type="ECO:0000256" key="2">
    <source>
        <dbReference type="ARBA" id="ARBA00023125"/>
    </source>
</evidence>
<name>A0A1D7YMJ5_9ACTN</name>